<evidence type="ECO:0000313" key="1">
    <source>
        <dbReference type="EMBL" id="MDT0574529.1"/>
    </source>
</evidence>
<dbReference type="EMBL" id="JAVRFJ010000177">
    <property type="protein sequence ID" value="MDT0574529.1"/>
    <property type="molecule type" value="Genomic_DNA"/>
</dbReference>
<gene>
    <name evidence="1" type="ORF">RM704_44950</name>
</gene>
<proteinExistence type="predicted"/>
<name>A0ABU2ZFZ9_9ACTN</name>
<comment type="caution">
    <text evidence="1">The sequence shown here is derived from an EMBL/GenBank/DDBJ whole genome shotgun (WGS) entry which is preliminary data.</text>
</comment>
<accession>A0ABU2ZFZ9</accession>
<dbReference type="Proteomes" id="UP001180737">
    <property type="component" value="Unassembled WGS sequence"/>
</dbReference>
<reference evidence="1" key="1">
    <citation type="submission" date="2024-05" db="EMBL/GenBank/DDBJ databases">
        <title>30 novel species of actinomycetes from the DSMZ collection.</title>
        <authorList>
            <person name="Nouioui I."/>
        </authorList>
    </citation>
    <scope>NUCLEOTIDE SEQUENCE</scope>
    <source>
        <strain evidence="1">DSM 3412</strain>
    </source>
</reference>
<dbReference type="RefSeq" id="WP_311593648.1">
    <property type="nucleotide sequence ID" value="NZ_JAVRFJ010000177.1"/>
</dbReference>
<organism evidence="1 2">
    <name type="scientific">Streptomyces gottesmaniae</name>
    <dbReference type="NCBI Taxonomy" id="3075518"/>
    <lineage>
        <taxon>Bacteria</taxon>
        <taxon>Bacillati</taxon>
        <taxon>Actinomycetota</taxon>
        <taxon>Actinomycetes</taxon>
        <taxon>Kitasatosporales</taxon>
        <taxon>Streptomycetaceae</taxon>
        <taxon>Streptomyces</taxon>
    </lineage>
</organism>
<protein>
    <submittedName>
        <fullName evidence="1">Uncharacterized protein</fullName>
    </submittedName>
</protein>
<keyword evidence="2" id="KW-1185">Reference proteome</keyword>
<feature type="non-terminal residue" evidence="1">
    <location>
        <position position="1"/>
    </location>
</feature>
<evidence type="ECO:0000313" key="2">
    <source>
        <dbReference type="Proteomes" id="UP001180737"/>
    </source>
</evidence>
<sequence length="80" mass="9281">YEAVAKNLVAKLTQENFPASSAWIRLDQETSSVQAKSQHRRVSRILCSQMLATMPRRVSSFVPMLLDQQKWRKVVARMFE</sequence>